<dbReference type="Pfam" id="PF00583">
    <property type="entry name" value="Acetyltransf_1"/>
    <property type="match status" value="1"/>
</dbReference>
<evidence type="ECO:0000313" key="4">
    <source>
        <dbReference type="EMBL" id="WXG71265.1"/>
    </source>
</evidence>
<dbReference type="InterPro" id="IPR000182">
    <property type="entry name" value="GNAT_dom"/>
</dbReference>
<dbReference type="InterPro" id="IPR016181">
    <property type="entry name" value="Acyl_CoA_acyltransferase"/>
</dbReference>
<dbReference type="CDD" id="cd04301">
    <property type="entry name" value="NAT_SF"/>
    <property type="match status" value="1"/>
</dbReference>
<organism evidence="4 5">
    <name type="scientific">Rhodococcus sovatensis</name>
    <dbReference type="NCBI Taxonomy" id="1805840"/>
    <lineage>
        <taxon>Bacteria</taxon>
        <taxon>Bacillati</taxon>
        <taxon>Actinomycetota</taxon>
        <taxon>Actinomycetes</taxon>
        <taxon>Mycobacteriales</taxon>
        <taxon>Nocardiaceae</taxon>
        <taxon>Rhodococcus</taxon>
    </lineage>
</organism>
<proteinExistence type="predicted"/>
<dbReference type="PANTHER" id="PTHR10545:SF29">
    <property type="entry name" value="GH14572P-RELATED"/>
    <property type="match status" value="1"/>
</dbReference>
<keyword evidence="2" id="KW-0012">Acyltransferase</keyword>
<evidence type="ECO:0000256" key="2">
    <source>
        <dbReference type="ARBA" id="ARBA00023315"/>
    </source>
</evidence>
<feature type="domain" description="N-acetyltransferase" evidence="3">
    <location>
        <begin position="1"/>
        <end position="159"/>
    </location>
</feature>
<dbReference type="Proteomes" id="UP001432000">
    <property type="component" value="Chromosome"/>
</dbReference>
<evidence type="ECO:0000259" key="3">
    <source>
        <dbReference type="PROSITE" id="PS51186"/>
    </source>
</evidence>
<dbReference type="Gene3D" id="3.40.630.30">
    <property type="match status" value="1"/>
</dbReference>
<dbReference type="SUPFAM" id="SSF55729">
    <property type="entry name" value="Acyl-CoA N-acyltransferases (Nat)"/>
    <property type="match status" value="1"/>
</dbReference>
<dbReference type="RefSeq" id="WP_338892991.1">
    <property type="nucleotide sequence ID" value="NZ_CP147846.1"/>
</dbReference>
<keyword evidence="1" id="KW-0808">Transferase</keyword>
<reference evidence="4 5" key="1">
    <citation type="submission" date="2024-03" db="EMBL/GenBank/DDBJ databases">
        <title>Natural products discovery in diverse microorganisms through a two-stage MS feature dereplication strategy.</title>
        <authorList>
            <person name="Zhang R."/>
        </authorList>
    </citation>
    <scope>NUCLEOTIDE SEQUENCE [LARGE SCALE GENOMIC DNA]</scope>
    <source>
        <strain evidence="4 5">18930</strain>
    </source>
</reference>
<protein>
    <submittedName>
        <fullName evidence="4">GNAT family N-acetyltransferase</fullName>
    </submittedName>
</protein>
<evidence type="ECO:0000256" key="1">
    <source>
        <dbReference type="ARBA" id="ARBA00022679"/>
    </source>
</evidence>
<sequence>MIRRATADDVSAITGLIYELADYEKSLDQCSVRPEQVHAALFGTHPSVFAHVAEVDGAVVGVALWFLNFSTWDGVNGIYLEDLFVRPAFRGSGLGTELLAALAAECTRNGYTRLSWWVLDWNAPSIGFYESLGAVAQDEWTTFRMTGEALAALAARTAPTD</sequence>
<dbReference type="EMBL" id="CP147846">
    <property type="protein sequence ID" value="WXG71265.1"/>
    <property type="molecule type" value="Genomic_DNA"/>
</dbReference>
<gene>
    <name evidence="4" type="ORF">WDS16_12735</name>
</gene>
<dbReference type="PANTHER" id="PTHR10545">
    <property type="entry name" value="DIAMINE N-ACETYLTRANSFERASE"/>
    <property type="match status" value="1"/>
</dbReference>
<keyword evidence="5" id="KW-1185">Reference proteome</keyword>
<evidence type="ECO:0000313" key="5">
    <source>
        <dbReference type="Proteomes" id="UP001432000"/>
    </source>
</evidence>
<accession>A0ABZ2PQ21</accession>
<dbReference type="InterPro" id="IPR051016">
    <property type="entry name" value="Diverse_Substrate_AcTransf"/>
</dbReference>
<dbReference type="PROSITE" id="PS51186">
    <property type="entry name" value="GNAT"/>
    <property type="match status" value="1"/>
</dbReference>
<name>A0ABZ2PQ21_9NOCA</name>